<dbReference type="PROSITE" id="PS50883">
    <property type="entry name" value="EAL"/>
    <property type="match status" value="1"/>
</dbReference>
<dbReference type="Gene3D" id="3.20.20.450">
    <property type="entry name" value="EAL domain"/>
    <property type="match status" value="1"/>
</dbReference>
<feature type="domain" description="GGDEF" evidence="4">
    <location>
        <begin position="228"/>
        <end position="370"/>
    </location>
</feature>
<dbReference type="OrthoDB" id="9762141at2"/>
<dbReference type="PANTHER" id="PTHR44757">
    <property type="entry name" value="DIGUANYLATE CYCLASE DGCP"/>
    <property type="match status" value="1"/>
</dbReference>
<dbReference type="CDD" id="cd01948">
    <property type="entry name" value="EAL"/>
    <property type="match status" value="1"/>
</dbReference>
<dbReference type="InterPro" id="IPR029787">
    <property type="entry name" value="Nucleotide_cyclase"/>
</dbReference>
<dbReference type="EC" id="3.1.4.52" evidence="5"/>
<feature type="modified residue" description="4-aspartylphosphate" evidence="1">
    <location>
        <position position="95"/>
    </location>
</feature>
<dbReference type="Pfam" id="PF00072">
    <property type="entry name" value="Response_reg"/>
    <property type="match status" value="1"/>
</dbReference>
<dbReference type="InterPro" id="IPR001789">
    <property type="entry name" value="Sig_transdc_resp-reg_receiver"/>
</dbReference>
<dbReference type="InterPro" id="IPR001633">
    <property type="entry name" value="EAL_dom"/>
</dbReference>
<dbReference type="PANTHER" id="PTHR44757:SF2">
    <property type="entry name" value="BIOFILM ARCHITECTURE MAINTENANCE PROTEIN MBAA"/>
    <property type="match status" value="1"/>
</dbReference>
<dbReference type="InterPro" id="IPR011006">
    <property type="entry name" value="CheY-like_superfamily"/>
</dbReference>
<dbReference type="InterPro" id="IPR043128">
    <property type="entry name" value="Rev_trsase/Diguanyl_cyclase"/>
</dbReference>
<proteinExistence type="predicted"/>
<dbReference type="PROSITE" id="PS50887">
    <property type="entry name" value="GGDEF"/>
    <property type="match status" value="1"/>
</dbReference>
<dbReference type="PROSITE" id="PS50110">
    <property type="entry name" value="RESPONSE_REGULATORY"/>
    <property type="match status" value="1"/>
</dbReference>
<gene>
    <name evidence="5" type="primary">gmr_2</name>
    <name evidence="5" type="ORF">K239x_55840</name>
</gene>
<dbReference type="GO" id="GO:0000160">
    <property type="term" value="P:phosphorelay signal transduction system"/>
    <property type="evidence" value="ECO:0007669"/>
    <property type="project" value="InterPro"/>
</dbReference>
<dbReference type="AlphaFoldDB" id="A0A517P2G1"/>
<evidence type="ECO:0000259" key="4">
    <source>
        <dbReference type="PROSITE" id="PS50887"/>
    </source>
</evidence>
<dbReference type="GO" id="GO:0071111">
    <property type="term" value="F:cyclic-guanylate-specific phosphodiesterase activity"/>
    <property type="evidence" value="ECO:0007669"/>
    <property type="project" value="UniProtKB-EC"/>
</dbReference>
<evidence type="ECO:0000259" key="2">
    <source>
        <dbReference type="PROSITE" id="PS50110"/>
    </source>
</evidence>
<evidence type="ECO:0000313" key="5">
    <source>
        <dbReference type="EMBL" id="QDT13564.1"/>
    </source>
</evidence>
<dbReference type="Proteomes" id="UP000319817">
    <property type="component" value="Chromosome"/>
</dbReference>
<dbReference type="EMBL" id="CP036526">
    <property type="protein sequence ID" value="QDT13564.1"/>
    <property type="molecule type" value="Genomic_DNA"/>
</dbReference>
<evidence type="ECO:0000259" key="3">
    <source>
        <dbReference type="PROSITE" id="PS50883"/>
    </source>
</evidence>
<dbReference type="CDD" id="cd01949">
    <property type="entry name" value="GGDEF"/>
    <property type="match status" value="1"/>
</dbReference>
<dbReference type="SMART" id="SM00267">
    <property type="entry name" value="GGDEF"/>
    <property type="match status" value="1"/>
</dbReference>
<dbReference type="NCBIfam" id="TIGR00254">
    <property type="entry name" value="GGDEF"/>
    <property type="match status" value="1"/>
</dbReference>
<keyword evidence="5" id="KW-0378">Hydrolase</keyword>
<dbReference type="InterPro" id="IPR035919">
    <property type="entry name" value="EAL_sf"/>
</dbReference>
<keyword evidence="1" id="KW-0597">Phosphoprotein</keyword>
<dbReference type="Pfam" id="PF00990">
    <property type="entry name" value="GGDEF"/>
    <property type="match status" value="1"/>
</dbReference>
<reference evidence="5 6" key="1">
    <citation type="submission" date="2019-02" db="EMBL/GenBank/DDBJ databases">
        <title>Deep-cultivation of Planctomycetes and their phenomic and genomic characterization uncovers novel biology.</title>
        <authorList>
            <person name="Wiegand S."/>
            <person name="Jogler M."/>
            <person name="Boedeker C."/>
            <person name="Pinto D."/>
            <person name="Vollmers J."/>
            <person name="Rivas-Marin E."/>
            <person name="Kohn T."/>
            <person name="Peeters S.H."/>
            <person name="Heuer A."/>
            <person name="Rast P."/>
            <person name="Oberbeckmann S."/>
            <person name="Bunk B."/>
            <person name="Jeske O."/>
            <person name="Meyerdierks A."/>
            <person name="Storesund J.E."/>
            <person name="Kallscheuer N."/>
            <person name="Luecker S."/>
            <person name="Lage O.M."/>
            <person name="Pohl T."/>
            <person name="Merkel B.J."/>
            <person name="Hornburger P."/>
            <person name="Mueller R.-W."/>
            <person name="Bruemmer F."/>
            <person name="Labrenz M."/>
            <person name="Spormann A.M."/>
            <person name="Op den Camp H."/>
            <person name="Overmann J."/>
            <person name="Amann R."/>
            <person name="Jetten M.S.M."/>
            <person name="Mascher T."/>
            <person name="Medema M.H."/>
            <person name="Devos D.P."/>
            <person name="Kaster A.-K."/>
            <person name="Ovreas L."/>
            <person name="Rohde M."/>
            <person name="Galperin M.Y."/>
            <person name="Jogler C."/>
        </authorList>
    </citation>
    <scope>NUCLEOTIDE SEQUENCE [LARGE SCALE GENOMIC DNA]</scope>
    <source>
        <strain evidence="5 6">K23_9</strain>
    </source>
</reference>
<evidence type="ECO:0000313" key="6">
    <source>
        <dbReference type="Proteomes" id="UP000319817"/>
    </source>
</evidence>
<name>A0A517P2G1_9BACT</name>
<dbReference type="Pfam" id="PF00563">
    <property type="entry name" value="EAL"/>
    <property type="match status" value="1"/>
</dbReference>
<dbReference type="InterPro" id="IPR000160">
    <property type="entry name" value="GGDEF_dom"/>
</dbReference>
<organism evidence="5 6">
    <name type="scientific">Stieleria marina</name>
    <dbReference type="NCBI Taxonomy" id="1930275"/>
    <lineage>
        <taxon>Bacteria</taxon>
        <taxon>Pseudomonadati</taxon>
        <taxon>Planctomycetota</taxon>
        <taxon>Planctomycetia</taxon>
        <taxon>Pirellulales</taxon>
        <taxon>Pirellulaceae</taxon>
        <taxon>Stieleria</taxon>
    </lineage>
</organism>
<keyword evidence="6" id="KW-1185">Reference proteome</keyword>
<dbReference type="RefSeq" id="WP_145421275.1">
    <property type="nucleotide sequence ID" value="NZ_CP036526.1"/>
</dbReference>
<dbReference type="SUPFAM" id="SSF141868">
    <property type="entry name" value="EAL domain-like"/>
    <property type="match status" value="1"/>
</dbReference>
<accession>A0A517P2G1</accession>
<feature type="domain" description="Response regulatory" evidence="2">
    <location>
        <begin position="10"/>
        <end position="161"/>
    </location>
</feature>
<sequence>MSNEQKKARRILIVDDQQHIHDTFGRVFADRTPSKDGALSEFEAMFLDADDSDKPAAAVQPPAYCLTHVNDGESALTAVRDAIAEDKRYSVAFVDMRMPNGLDGLETTEQIWKIDPDLQVIICTAYSDHTWDDVLQRLGCNDRLLLLKKPFERDEARQMAMTMSEKSRLAQAQRTQVTSLESEVGLRRHAENELRVMAHRDALTSLPNRPFLLDHLERLLASVGACDKHNALLFLDLDNFKIINDSLGHDAGDELLNQVARRLKECVRYRDEDGVASSRDKTVRLGGDEFVVVLEKMAQKEDAFVVARRIVQRIAEPFDLGGRLVNVGTSVGVAFIDEHVRDGHEALRNADTAMYRAKNSGKGQISVFDQTMHQAMVARHEMENDLRNALDNDSFDIYYQPIVDLNEGTVKGVEALLRWQRSDGTFVSPMEFIPVAEEIGLITHLGEWVFETAMREFGEMVRSLPEGIDREMYLGVNTSRRQLGDPFFLERLNAIIERTSFPRHLVKIEMNEAGDPRHDNRSLDTMLHLHDSGVGLHIDDFGKGKSSLMCFNAYPIETVKIDRSFTASIATDHGHAVITQAIVQLAHQLGAKIVCEGVESECQLELLRRWGCDAAQGYLFAPALSLEELNGYLRSAVDCEGVRLIKKTPMPMLNLPATQGISIQLT</sequence>
<dbReference type="SUPFAM" id="SSF52172">
    <property type="entry name" value="CheY-like"/>
    <property type="match status" value="1"/>
</dbReference>
<dbReference type="SUPFAM" id="SSF55073">
    <property type="entry name" value="Nucleotide cyclase"/>
    <property type="match status" value="1"/>
</dbReference>
<dbReference type="Gene3D" id="3.30.70.270">
    <property type="match status" value="1"/>
</dbReference>
<dbReference type="SMART" id="SM00052">
    <property type="entry name" value="EAL"/>
    <property type="match status" value="1"/>
</dbReference>
<dbReference type="InterPro" id="IPR052155">
    <property type="entry name" value="Biofilm_reg_signaling"/>
</dbReference>
<dbReference type="Gene3D" id="3.40.50.2300">
    <property type="match status" value="1"/>
</dbReference>
<protein>
    <submittedName>
        <fullName evidence="5">Cyclic di-GMP phosphodiesterase Gmr</fullName>
        <ecNumber evidence="5">3.1.4.52</ecNumber>
    </submittedName>
</protein>
<feature type="domain" description="EAL" evidence="3">
    <location>
        <begin position="379"/>
        <end position="637"/>
    </location>
</feature>
<evidence type="ECO:0000256" key="1">
    <source>
        <dbReference type="PROSITE-ProRule" id="PRU00169"/>
    </source>
</evidence>